<gene>
    <name evidence="1" type="ORF">EWM64_g10632</name>
</gene>
<dbReference type="InterPro" id="IPR029063">
    <property type="entry name" value="SAM-dependent_MTases_sf"/>
</dbReference>
<dbReference type="GO" id="GO:0008168">
    <property type="term" value="F:methyltransferase activity"/>
    <property type="evidence" value="ECO:0007669"/>
    <property type="project" value="TreeGrafter"/>
</dbReference>
<dbReference type="SUPFAM" id="SSF53335">
    <property type="entry name" value="S-adenosyl-L-methionine-dependent methyltransferases"/>
    <property type="match status" value="1"/>
</dbReference>
<proteinExistence type="predicted"/>
<dbReference type="CDD" id="cd02440">
    <property type="entry name" value="AdoMet_MTases"/>
    <property type="match status" value="1"/>
</dbReference>
<evidence type="ECO:0000313" key="1">
    <source>
        <dbReference type="EMBL" id="TFY73381.1"/>
    </source>
</evidence>
<organism evidence="1 2">
    <name type="scientific">Hericium alpestre</name>
    <dbReference type="NCBI Taxonomy" id="135208"/>
    <lineage>
        <taxon>Eukaryota</taxon>
        <taxon>Fungi</taxon>
        <taxon>Dikarya</taxon>
        <taxon>Basidiomycota</taxon>
        <taxon>Agaricomycotina</taxon>
        <taxon>Agaricomycetes</taxon>
        <taxon>Russulales</taxon>
        <taxon>Hericiaceae</taxon>
        <taxon>Hericium</taxon>
    </lineage>
</organism>
<dbReference type="OrthoDB" id="506498at2759"/>
<dbReference type="PANTHER" id="PTHR43591">
    <property type="entry name" value="METHYLTRANSFERASE"/>
    <property type="match status" value="1"/>
</dbReference>
<sequence>MGGKISFAPLANPQRILDVGAGSGAWAILAAKQFPQAEVVAVDMAPFPDRPVPPNLKSQQLNLIDPLPFDRESFDVVHIRFVLEHLSTARDVLTRINDLVKPGGWLLLEDIDPPTVSSKEAKAILLTVSNFTEFRKSKGLILASELEPMVRELGSYDNVNAHKVLIPVNVPTEDEALAQFAQQWRISINRFITGPVNEHAGWITPELQQGWIDEFDTLPWTATLPMFFIWAQKRA</sequence>
<reference evidence="1 2" key="1">
    <citation type="submission" date="2019-02" db="EMBL/GenBank/DDBJ databases">
        <title>Genome sequencing of the rare red list fungi Hericium alpestre (H. flagellum).</title>
        <authorList>
            <person name="Buettner E."/>
            <person name="Kellner H."/>
        </authorList>
    </citation>
    <scope>NUCLEOTIDE SEQUENCE [LARGE SCALE GENOMIC DNA]</scope>
    <source>
        <strain evidence="1 2">DSM 108284</strain>
    </source>
</reference>
<accession>A0A4Y9ZHT3</accession>
<dbReference type="PANTHER" id="PTHR43591:SF24">
    <property type="entry name" value="2-METHOXY-6-POLYPRENYL-1,4-BENZOQUINOL METHYLASE, MITOCHONDRIAL"/>
    <property type="match status" value="1"/>
</dbReference>
<dbReference type="Pfam" id="PF13489">
    <property type="entry name" value="Methyltransf_23"/>
    <property type="match status" value="1"/>
</dbReference>
<protein>
    <recommendedName>
        <fullName evidence="3">Methyltransferase type 11 domain-containing protein</fullName>
    </recommendedName>
</protein>
<evidence type="ECO:0008006" key="3">
    <source>
        <dbReference type="Google" id="ProtNLM"/>
    </source>
</evidence>
<keyword evidence="2" id="KW-1185">Reference proteome</keyword>
<dbReference type="STRING" id="135208.A0A4Y9ZHT3"/>
<dbReference type="AlphaFoldDB" id="A0A4Y9ZHT3"/>
<dbReference type="Gene3D" id="3.40.50.150">
    <property type="entry name" value="Vaccinia Virus protein VP39"/>
    <property type="match status" value="1"/>
</dbReference>
<name>A0A4Y9ZHT3_9AGAM</name>
<dbReference type="Proteomes" id="UP000298061">
    <property type="component" value="Unassembled WGS sequence"/>
</dbReference>
<evidence type="ECO:0000313" key="2">
    <source>
        <dbReference type="Proteomes" id="UP000298061"/>
    </source>
</evidence>
<dbReference type="EMBL" id="SFCI01002929">
    <property type="protein sequence ID" value="TFY73381.1"/>
    <property type="molecule type" value="Genomic_DNA"/>
</dbReference>
<comment type="caution">
    <text evidence="1">The sequence shown here is derived from an EMBL/GenBank/DDBJ whole genome shotgun (WGS) entry which is preliminary data.</text>
</comment>